<evidence type="ECO:0000259" key="2">
    <source>
        <dbReference type="Pfam" id="PF01337"/>
    </source>
</evidence>
<dbReference type="RefSeq" id="WP_369261388.1">
    <property type="nucleotide sequence ID" value="NZ_CP163440.1"/>
</dbReference>
<organism evidence="3">
    <name type="scientific">Streptomyces sp. R35</name>
    <dbReference type="NCBI Taxonomy" id="3238630"/>
    <lineage>
        <taxon>Bacteria</taxon>
        <taxon>Bacillati</taxon>
        <taxon>Actinomycetota</taxon>
        <taxon>Actinomycetes</taxon>
        <taxon>Kitasatosporales</taxon>
        <taxon>Streptomycetaceae</taxon>
        <taxon>Streptomyces</taxon>
    </lineage>
</organism>
<reference evidence="3" key="1">
    <citation type="submission" date="2024-07" db="EMBL/GenBank/DDBJ databases">
        <authorList>
            <person name="Yu S.T."/>
        </authorList>
    </citation>
    <scope>NUCLEOTIDE SEQUENCE</scope>
    <source>
        <strain evidence="3">R35</strain>
    </source>
</reference>
<dbReference type="Pfam" id="PF01337">
    <property type="entry name" value="Barstar"/>
    <property type="match status" value="1"/>
</dbReference>
<dbReference type="Gene3D" id="3.30.370.10">
    <property type="entry name" value="Barstar-like"/>
    <property type="match status" value="1"/>
</dbReference>
<dbReference type="SUPFAM" id="SSF52038">
    <property type="entry name" value="Barstar-related"/>
    <property type="match status" value="1"/>
</dbReference>
<dbReference type="InterPro" id="IPR035905">
    <property type="entry name" value="Barstar-like_sf"/>
</dbReference>
<comment type="similarity">
    <text evidence="1">Belongs to the barstar family.</text>
</comment>
<gene>
    <name evidence="3" type="ORF">AB5J50_30710</name>
</gene>
<name>A0AB39SB91_9ACTN</name>
<feature type="domain" description="Barstar (barnase inhibitor)" evidence="2">
    <location>
        <begin position="47"/>
        <end position="125"/>
    </location>
</feature>
<evidence type="ECO:0000256" key="1">
    <source>
        <dbReference type="ARBA" id="ARBA00006845"/>
    </source>
</evidence>
<proteinExistence type="inferred from homology"/>
<dbReference type="EMBL" id="CP163440">
    <property type="protein sequence ID" value="XDQ64847.1"/>
    <property type="molecule type" value="Genomic_DNA"/>
</dbReference>
<dbReference type="AlphaFoldDB" id="A0AB39SB91"/>
<evidence type="ECO:0000313" key="3">
    <source>
        <dbReference type="EMBL" id="XDQ64847.1"/>
    </source>
</evidence>
<dbReference type="InterPro" id="IPR000468">
    <property type="entry name" value="Barstar"/>
</dbReference>
<accession>A0AB39SB91</accession>
<protein>
    <submittedName>
        <fullName evidence="3">Barstar family protein</fullName>
    </submittedName>
</protein>
<sequence>MARLDDPGRSPFELTRREEPWVVFAPEGDAVLARQLAVLEQRRGGLVVHLPAEELTTPESLFLAFARSLEFPGYFGHNWDALVDCLDDLHGSWHGNRDLAVVVDDADLLLDVDHLPLFVSVLCQAAARANSSVDADGDSRDDRPAIAQHFVFVCRDVPPGEFASRLVRPDVDVESSGTYVTVSVAQ</sequence>